<dbReference type="Gene3D" id="1.20.1740.10">
    <property type="entry name" value="Amino acid/polyamine transporter I"/>
    <property type="match status" value="1"/>
</dbReference>
<keyword evidence="3" id="KW-0813">Transport</keyword>
<proteinExistence type="inferred from homology"/>
<dbReference type="AlphaFoldDB" id="A0A328TZ31"/>
<keyword evidence="7 8" id="KW-0472">Membrane</keyword>
<name>A0A328TZ31_9BACL</name>
<dbReference type="InterPro" id="IPR004761">
    <property type="entry name" value="Spore_GerAB"/>
</dbReference>
<feature type="transmembrane region" description="Helical" evidence="8">
    <location>
        <begin position="82"/>
        <end position="104"/>
    </location>
</feature>
<keyword evidence="5 8" id="KW-0812">Transmembrane</keyword>
<sequence length="372" mass="43040">MRNEISEEYRISPYFIIFPLYVSMVGVGVLTFQRTLIEHAGYNAWISVILTGISIHLILWMIYKITSFNRVGQEIITLNHTLFGSVFGHLLNAAVVLYFVYGAFVKFKVYIELIEVWFFTGMNILPLSIVMVLLIYYAVSGGFRSVTGLCVWATFLSFASIIPQVGLALPYMHPLNLLPLLNHSATDIFLSSKSMVFEFLGFETLLFFYPFIKTPAKSQKWAHMIVMFVTLLYLILLLMALMFFSEGELRHSIWPTIDMISIFEVPLLQRLEYFFISLWFIKTIAGICIYLWVACRGIKTAFRMRQRHSLIGILIAMVTLNYFIADHRSVERVSELYSTVGFYFIYAYIPFMFVCVLISRRRARHFGNRGSA</sequence>
<evidence type="ECO:0000256" key="2">
    <source>
        <dbReference type="ARBA" id="ARBA00007998"/>
    </source>
</evidence>
<organism evidence="9 10">
    <name type="scientific">Paenibacillus montanisoli</name>
    <dbReference type="NCBI Taxonomy" id="2081970"/>
    <lineage>
        <taxon>Bacteria</taxon>
        <taxon>Bacillati</taxon>
        <taxon>Bacillota</taxon>
        <taxon>Bacilli</taxon>
        <taxon>Bacillales</taxon>
        <taxon>Paenibacillaceae</taxon>
        <taxon>Paenibacillus</taxon>
    </lineage>
</organism>
<feature type="transmembrane region" description="Helical" evidence="8">
    <location>
        <begin position="12"/>
        <end position="32"/>
    </location>
</feature>
<dbReference type="RefSeq" id="WP_112884560.1">
    <property type="nucleotide sequence ID" value="NZ_QLUW01000004.1"/>
</dbReference>
<keyword evidence="6 8" id="KW-1133">Transmembrane helix</keyword>
<feature type="transmembrane region" description="Helical" evidence="8">
    <location>
        <begin position="192"/>
        <end position="212"/>
    </location>
</feature>
<feature type="transmembrane region" description="Helical" evidence="8">
    <location>
        <begin position="336"/>
        <end position="359"/>
    </location>
</feature>
<dbReference type="Proteomes" id="UP000249260">
    <property type="component" value="Unassembled WGS sequence"/>
</dbReference>
<evidence type="ECO:0000256" key="3">
    <source>
        <dbReference type="ARBA" id="ARBA00022448"/>
    </source>
</evidence>
<feature type="transmembrane region" description="Helical" evidence="8">
    <location>
        <begin position="224"/>
        <end position="244"/>
    </location>
</feature>
<dbReference type="NCBIfam" id="TIGR00912">
    <property type="entry name" value="2A0309"/>
    <property type="match status" value="1"/>
</dbReference>
<accession>A0A328TZ31</accession>
<comment type="caution">
    <text evidence="9">The sequence shown here is derived from an EMBL/GenBank/DDBJ whole genome shotgun (WGS) entry which is preliminary data.</text>
</comment>
<evidence type="ECO:0000256" key="8">
    <source>
        <dbReference type="SAM" id="Phobius"/>
    </source>
</evidence>
<comment type="similarity">
    <text evidence="2">Belongs to the amino acid-polyamine-organocation (APC) superfamily. Spore germination protein (SGP) (TC 2.A.3.9) family.</text>
</comment>
<reference evidence="9 10" key="1">
    <citation type="submission" date="2018-06" db="EMBL/GenBank/DDBJ databases">
        <title>Paenibacillus montanisoli sp. nov., isolated from mountain area soil.</title>
        <authorList>
            <person name="Wu M."/>
        </authorList>
    </citation>
    <scope>NUCLEOTIDE SEQUENCE [LARGE SCALE GENOMIC DNA]</scope>
    <source>
        <strain evidence="9 10">RA17</strain>
    </source>
</reference>
<feature type="transmembrane region" description="Helical" evidence="8">
    <location>
        <begin position="44"/>
        <end position="62"/>
    </location>
</feature>
<gene>
    <name evidence="9" type="ORF">DL346_22295</name>
</gene>
<keyword evidence="4" id="KW-0309">Germination</keyword>
<evidence type="ECO:0000256" key="1">
    <source>
        <dbReference type="ARBA" id="ARBA00004141"/>
    </source>
</evidence>
<dbReference type="OrthoDB" id="2380240at2"/>
<comment type="subcellular location">
    <subcellularLocation>
        <location evidence="1">Membrane</location>
        <topology evidence="1">Multi-pass membrane protein</topology>
    </subcellularLocation>
</comment>
<evidence type="ECO:0000256" key="5">
    <source>
        <dbReference type="ARBA" id="ARBA00022692"/>
    </source>
</evidence>
<dbReference type="GO" id="GO:0016020">
    <property type="term" value="C:membrane"/>
    <property type="evidence" value="ECO:0007669"/>
    <property type="project" value="UniProtKB-SubCell"/>
</dbReference>
<feature type="transmembrane region" description="Helical" evidence="8">
    <location>
        <begin position="273"/>
        <end position="295"/>
    </location>
</feature>
<evidence type="ECO:0000313" key="10">
    <source>
        <dbReference type="Proteomes" id="UP000249260"/>
    </source>
</evidence>
<dbReference type="GO" id="GO:0009847">
    <property type="term" value="P:spore germination"/>
    <property type="evidence" value="ECO:0007669"/>
    <property type="project" value="InterPro"/>
</dbReference>
<evidence type="ECO:0000256" key="7">
    <source>
        <dbReference type="ARBA" id="ARBA00023136"/>
    </source>
</evidence>
<evidence type="ECO:0000313" key="9">
    <source>
        <dbReference type="EMBL" id="RAP74773.1"/>
    </source>
</evidence>
<dbReference type="PANTHER" id="PTHR34975">
    <property type="entry name" value="SPORE GERMINATION PROTEIN A2"/>
    <property type="match status" value="1"/>
</dbReference>
<dbReference type="PANTHER" id="PTHR34975:SF2">
    <property type="entry name" value="SPORE GERMINATION PROTEIN A2"/>
    <property type="match status" value="1"/>
</dbReference>
<feature type="transmembrane region" description="Helical" evidence="8">
    <location>
        <begin position="149"/>
        <end position="172"/>
    </location>
</feature>
<protein>
    <submittedName>
        <fullName evidence="9">Spore gernimation protein</fullName>
    </submittedName>
</protein>
<evidence type="ECO:0000256" key="4">
    <source>
        <dbReference type="ARBA" id="ARBA00022544"/>
    </source>
</evidence>
<evidence type="ECO:0000256" key="6">
    <source>
        <dbReference type="ARBA" id="ARBA00022989"/>
    </source>
</evidence>
<keyword evidence="10" id="KW-1185">Reference proteome</keyword>
<feature type="transmembrane region" description="Helical" evidence="8">
    <location>
        <begin position="116"/>
        <end position="137"/>
    </location>
</feature>
<dbReference type="EMBL" id="QLUW01000004">
    <property type="protein sequence ID" value="RAP74773.1"/>
    <property type="molecule type" value="Genomic_DNA"/>
</dbReference>
<dbReference type="Pfam" id="PF03845">
    <property type="entry name" value="Spore_permease"/>
    <property type="match status" value="1"/>
</dbReference>
<feature type="transmembrane region" description="Helical" evidence="8">
    <location>
        <begin position="307"/>
        <end position="324"/>
    </location>
</feature>